<dbReference type="Gene3D" id="3.40.50.720">
    <property type="entry name" value="NAD(P)-binding Rossmann-like Domain"/>
    <property type="match status" value="1"/>
</dbReference>
<evidence type="ECO:0000256" key="1">
    <source>
        <dbReference type="ARBA" id="ARBA00006484"/>
    </source>
</evidence>
<accession>A0A9W6NVP5</accession>
<dbReference type="PRINTS" id="PR00081">
    <property type="entry name" value="GDHRDH"/>
</dbReference>
<dbReference type="PANTHER" id="PTHR24321:SF8">
    <property type="entry name" value="ESTRADIOL 17-BETA-DEHYDROGENASE 8-RELATED"/>
    <property type="match status" value="1"/>
</dbReference>
<dbReference type="EMBL" id="BSFQ01000005">
    <property type="protein sequence ID" value="GLL10617.1"/>
    <property type="molecule type" value="Genomic_DNA"/>
</dbReference>
<keyword evidence="3" id="KW-0520">NAD</keyword>
<dbReference type="NCBIfam" id="TIGR03971">
    <property type="entry name" value="SDR_subfam_1"/>
    <property type="match status" value="1"/>
</dbReference>
<dbReference type="InterPro" id="IPR020904">
    <property type="entry name" value="Sc_DH/Rdtase_CS"/>
</dbReference>
<dbReference type="SMART" id="SM00822">
    <property type="entry name" value="PKS_KR"/>
    <property type="match status" value="1"/>
</dbReference>
<name>A0A9W6NVP5_9PSEU</name>
<reference evidence="6" key="2">
    <citation type="submission" date="2023-01" db="EMBL/GenBank/DDBJ databases">
        <authorList>
            <person name="Sun Q."/>
            <person name="Evtushenko L."/>
        </authorList>
    </citation>
    <scope>NUCLEOTIDE SEQUENCE</scope>
    <source>
        <strain evidence="6">VKM Ac-1069</strain>
    </source>
</reference>
<dbReference type="NCBIfam" id="NF009467">
    <property type="entry name" value="PRK12826.1-3"/>
    <property type="match status" value="1"/>
</dbReference>
<evidence type="ECO:0000259" key="5">
    <source>
        <dbReference type="SMART" id="SM00822"/>
    </source>
</evidence>
<dbReference type="SUPFAM" id="SSF51735">
    <property type="entry name" value="NAD(P)-binding Rossmann-fold domains"/>
    <property type="match status" value="1"/>
</dbReference>
<dbReference type="CDD" id="cd05233">
    <property type="entry name" value="SDR_c"/>
    <property type="match status" value="1"/>
</dbReference>
<sequence length="269" mass="28136">MTDRVAGKVVLITGGARGQGRAHAVRLAEEGADIILVDICGPLPTPYPDATPEELAETASLVEEQDRRVVTAQVDIRDLAALRASVDGAVGQLGRLDVVVANAGIVIPSTWDEQTPEDFENTLATNVTGTWNTIMVAAPHLIAAGGGSIITISSVTGLVARPFSLAYSTSKFAVRGMTKAFALELGEHNIRVNSVHPGPVQSPMGTGRVPEIIGEAMAAHPQFGNLHGTMLPLDAAQGSDIAQTVLFLASDESRYYTAQEFTPDAGNTG</sequence>
<protein>
    <submittedName>
        <fullName evidence="6">3-ketoacyl-ACP reductase</fullName>
    </submittedName>
</protein>
<dbReference type="PRINTS" id="PR00080">
    <property type="entry name" value="SDRFAMILY"/>
</dbReference>
<dbReference type="InterPro" id="IPR036291">
    <property type="entry name" value="NAD(P)-bd_dom_sf"/>
</dbReference>
<dbReference type="FunFam" id="3.40.50.720:FF:000084">
    <property type="entry name" value="Short-chain dehydrogenase reductase"/>
    <property type="match status" value="1"/>
</dbReference>
<proteinExistence type="inferred from homology"/>
<dbReference type="GO" id="GO:0016491">
    <property type="term" value="F:oxidoreductase activity"/>
    <property type="evidence" value="ECO:0007669"/>
    <property type="project" value="UniProtKB-KW"/>
</dbReference>
<organism evidence="6 7">
    <name type="scientific">Pseudonocardia halophobica</name>
    <dbReference type="NCBI Taxonomy" id="29401"/>
    <lineage>
        <taxon>Bacteria</taxon>
        <taxon>Bacillati</taxon>
        <taxon>Actinomycetota</taxon>
        <taxon>Actinomycetes</taxon>
        <taxon>Pseudonocardiales</taxon>
        <taxon>Pseudonocardiaceae</taxon>
        <taxon>Pseudonocardia</taxon>
    </lineage>
</organism>
<evidence type="ECO:0000313" key="7">
    <source>
        <dbReference type="Proteomes" id="UP001143463"/>
    </source>
</evidence>
<dbReference type="RefSeq" id="WP_037041066.1">
    <property type="nucleotide sequence ID" value="NZ_BAAAUZ010000002.1"/>
</dbReference>
<dbReference type="PANTHER" id="PTHR24321">
    <property type="entry name" value="DEHYDROGENASES, SHORT CHAIN"/>
    <property type="match status" value="1"/>
</dbReference>
<comment type="caution">
    <text evidence="6">The sequence shown here is derived from an EMBL/GenBank/DDBJ whole genome shotgun (WGS) entry which is preliminary data.</text>
</comment>
<keyword evidence="7" id="KW-1185">Reference proteome</keyword>
<dbReference type="InterPro" id="IPR002347">
    <property type="entry name" value="SDR_fam"/>
</dbReference>
<dbReference type="Proteomes" id="UP001143463">
    <property type="component" value="Unassembled WGS sequence"/>
</dbReference>
<evidence type="ECO:0000313" key="6">
    <source>
        <dbReference type="EMBL" id="GLL10617.1"/>
    </source>
</evidence>
<comment type="similarity">
    <text evidence="1 4">Belongs to the short-chain dehydrogenases/reductases (SDR) family.</text>
</comment>
<dbReference type="InterPro" id="IPR057326">
    <property type="entry name" value="KR_dom"/>
</dbReference>
<dbReference type="AlphaFoldDB" id="A0A9W6NVP5"/>
<dbReference type="InterPro" id="IPR023985">
    <property type="entry name" value="SDR_subfam_1"/>
</dbReference>
<feature type="domain" description="Ketoreductase" evidence="5">
    <location>
        <begin position="8"/>
        <end position="189"/>
    </location>
</feature>
<evidence type="ECO:0000256" key="2">
    <source>
        <dbReference type="ARBA" id="ARBA00023002"/>
    </source>
</evidence>
<reference evidence="6" key="1">
    <citation type="journal article" date="2014" name="Int. J. Syst. Evol. Microbiol.">
        <title>Complete genome sequence of Corynebacterium casei LMG S-19264T (=DSM 44701T), isolated from a smear-ripened cheese.</title>
        <authorList>
            <consortium name="US DOE Joint Genome Institute (JGI-PGF)"/>
            <person name="Walter F."/>
            <person name="Albersmeier A."/>
            <person name="Kalinowski J."/>
            <person name="Ruckert C."/>
        </authorList>
    </citation>
    <scope>NUCLEOTIDE SEQUENCE</scope>
    <source>
        <strain evidence="6">VKM Ac-1069</strain>
    </source>
</reference>
<dbReference type="Pfam" id="PF00106">
    <property type="entry name" value="adh_short"/>
    <property type="match status" value="1"/>
</dbReference>
<dbReference type="PROSITE" id="PS00061">
    <property type="entry name" value="ADH_SHORT"/>
    <property type="match status" value="1"/>
</dbReference>
<keyword evidence="2" id="KW-0560">Oxidoreductase</keyword>
<gene>
    <name evidence="6" type="ORF">GCM10017577_17570</name>
</gene>
<evidence type="ECO:0000256" key="4">
    <source>
        <dbReference type="RuleBase" id="RU000363"/>
    </source>
</evidence>
<evidence type="ECO:0000256" key="3">
    <source>
        <dbReference type="ARBA" id="ARBA00023027"/>
    </source>
</evidence>